<dbReference type="Pfam" id="PF13635">
    <property type="entry name" value="DUF4143"/>
    <property type="match status" value="1"/>
</dbReference>
<name>A0ABU5Q747_9BACT</name>
<dbReference type="InterPro" id="IPR041682">
    <property type="entry name" value="AAA_14"/>
</dbReference>
<organism evidence="3 4">
    <name type="scientific">Arcicella rigui</name>
    <dbReference type="NCBI Taxonomy" id="797020"/>
    <lineage>
        <taxon>Bacteria</taxon>
        <taxon>Pseudomonadati</taxon>
        <taxon>Bacteroidota</taxon>
        <taxon>Cytophagia</taxon>
        <taxon>Cytophagales</taxon>
        <taxon>Flectobacillaceae</taxon>
        <taxon>Arcicella</taxon>
    </lineage>
</organism>
<accession>A0ABU5Q747</accession>
<dbReference type="RefSeq" id="WP_323295747.1">
    <property type="nucleotide sequence ID" value="NZ_JAYFUM010000006.1"/>
</dbReference>
<feature type="domain" description="DUF4143" evidence="2">
    <location>
        <begin position="188"/>
        <end position="344"/>
    </location>
</feature>
<dbReference type="SUPFAM" id="SSF52540">
    <property type="entry name" value="P-loop containing nucleoside triphosphate hydrolases"/>
    <property type="match status" value="1"/>
</dbReference>
<feature type="domain" description="AAA" evidence="1">
    <location>
        <begin position="19"/>
        <end position="140"/>
    </location>
</feature>
<dbReference type="Pfam" id="PF13173">
    <property type="entry name" value="AAA_14"/>
    <property type="match status" value="1"/>
</dbReference>
<keyword evidence="3" id="KW-0547">Nucleotide-binding</keyword>
<dbReference type="GO" id="GO:0005524">
    <property type="term" value="F:ATP binding"/>
    <property type="evidence" value="ECO:0007669"/>
    <property type="project" value="UniProtKB-KW"/>
</dbReference>
<dbReference type="PANTHER" id="PTHR43566">
    <property type="entry name" value="CONSERVED PROTEIN"/>
    <property type="match status" value="1"/>
</dbReference>
<proteinExistence type="predicted"/>
<dbReference type="Proteomes" id="UP001302949">
    <property type="component" value="Unassembled WGS sequence"/>
</dbReference>
<sequence>MKITRVLKATLLKYLVAGKVNIIFGARRVGKTFLLKEVIQELGIPTLFFNGDLPDNQEFLAERNIEKYRNIFEGKELIVIDEAQVIPAIGLVLKIIIDEMPNLKVVASGSSAFDLNNKLGEPLVGRAYWHEMFPLAQQEIKQYENILETKRNLEERLLYGSYPDVYLLSSFEEKERYLRELVNSYLLKDIISFDGIRNSAKVYDLLRLIAYQLGKEISLLELGNQLGMSKNTVEKYLDLLEKVYVLKRVGAYSKNLRKEISKSSRWYFWDNGVRNAIIGDFRPIKFRSDIGELWENYLITERIKKYKYERKYLDSYFWRTYDQQEIDYLEVKNQMIEAFEFKWGNKKAKIPKVFLEAYPESTFTIVSRENYLDFIS</sequence>
<gene>
    <name evidence="3" type="ORF">VB248_05525</name>
</gene>
<dbReference type="InterPro" id="IPR027417">
    <property type="entry name" value="P-loop_NTPase"/>
</dbReference>
<dbReference type="Gene3D" id="3.40.50.300">
    <property type="entry name" value="P-loop containing nucleotide triphosphate hydrolases"/>
    <property type="match status" value="1"/>
</dbReference>
<dbReference type="EMBL" id="JAYFUM010000006">
    <property type="protein sequence ID" value="MEA5138578.1"/>
    <property type="molecule type" value="Genomic_DNA"/>
</dbReference>
<evidence type="ECO:0000259" key="1">
    <source>
        <dbReference type="Pfam" id="PF13173"/>
    </source>
</evidence>
<evidence type="ECO:0000313" key="4">
    <source>
        <dbReference type="Proteomes" id="UP001302949"/>
    </source>
</evidence>
<comment type="caution">
    <text evidence="3">The sequence shown here is derived from an EMBL/GenBank/DDBJ whole genome shotgun (WGS) entry which is preliminary data.</text>
</comment>
<keyword evidence="4" id="KW-1185">Reference proteome</keyword>
<dbReference type="InterPro" id="IPR025420">
    <property type="entry name" value="DUF4143"/>
</dbReference>
<dbReference type="PANTHER" id="PTHR43566:SF1">
    <property type="entry name" value="AAA+ ATPASE DOMAIN-CONTAINING PROTEIN"/>
    <property type="match status" value="1"/>
</dbReference>
<keyword evidence="3" id="KW-0067">ATP-binding</keyword>
<reference evidence="3 4" key="1">
    <citation type="submission" date="2023-12" db="EMBL/GenBank/DDBJ databases">
        <title>Novel species of the genus Arcicella isolated from rivers.</title>
        <authorList>
            <person name="Lu H."/>
        </authorList>
    </citation>
    <scope>NUCLEOTIDE SEQUENCE [LARGE SCALE GENOMIC DNA]</scope>
    <source>
        <strain evidence="3 4">KCTC 23307</strain>
    </source>
</reference>
<evidence type="ECO:0000313" key="3">
    <source>
        <dbReference type="EMBL" id="MEA5138578.1"/>
    </source>
</evidence>
<evidence type="ECO:0000259" key="2">
    <source>
        <dbReference type="Pfam" id="PF13635"/>
    </source>
</evidence>
<protein>
    <submittedName>
        <fullName evidence="3">ATP-binding protein</fullName>
    </submittedName>
</protein>